<dbReference type="OrthoDB" id="981508at2"/>
<keyword evidence="2" id="KW-0325">Glycoprotein</keyword>
<organism evidence="4 5">
    <name type="scientific">Longibacter salinarum</name>
    <dbReference type="NCBI Taxonomy" id="1850348"/>
    <lineage>
        <taxon>Bacteria</taxon>
        <taxon>Pseudomonadati</taxon>
        <taxon>Rhodothermota</taxon>
        <taxon>Rhodothermia</taxon>
        <taxon>Rhodothermales</taxon>
        <taxon>Salisaetaceae</taxon>
        <taxon>Longibacter</taxon>
    </lineage>
</organism>
<dbReference type="PANTHER" id="PTHR10605:SF56">
    <property type="entry name" value="BIFUNCTIONAL HEPARAN SULFATE N-DEACETYLASE_N-SULFOTRANSFERASE"/>
    <property type="match status" value="1"/>
</dbReference>
<reference evidence="4 5" key="1">
    <citation type="submission" date="2017-10" db="EMBL/GenBank/DDBJ databases">
        <title>Draft genome of Longibacter Salinarum.</title>
        <authorList>
            <person name="Goh K.M."/>
            <person name="Shamsir M.S."/>
            <person name="Lim S.W."/>
        </authorList>
    </citation>
    <scope>NUCLEOTIDE SEQUENCE [LARGE SCALE GENOMIC DNA]</scope>
    <source>
        <strain evidence="4 5">KCTC 52045</strain>
    </source>
</reference>
<dbReference type="InterPro" id="IPR027417">
    <property type="entry name" value="P-loop_NTPase"/>
</dbReference>
<evidence type="ECO:0000259" key="3">
    <source>
        <dbReference type="Pfam" id="PF00685"/>
    </source>
</evidence>
<evidence type="ECO:0000313" key="5">
    <source>
        <dbReference type="Proteomes" id="UP000220102"/>
    </source>
</evidence>
<sequence length="280" mass="33156">MKTIRPTFLICGAKKAGTTALANYLREHPDVIISHPKETNYFRDHYEKGIEWLSAHYEHYDGETAVGEASVWNMYAPRAARRIHDTLPNARLIFVLRDPVSRAFSQYYYDLRCGLIEPHRTFEEVVHEPQTTAERDIIEMGFYDEQLKRFTERFDREQILILLSRDLRKSTQSVLKDVARFIRVDPDKTVDEYPQYNQTRYIEKRGLYRVARALWRPVKDKVESRFPVFTDTLRSRVRALTSTQERPTISDSVQSHLSEVYTPHIKRLEKITDLDFSHWT</sequence>
<evidence type="ECO:0000256" key="2">
    <source>
        <dbReference type="ARBA" id="ARBA00023180"/>
    </source>
</evidence>
<evidence type="ECO:0000256" key="1">
    <source>
        <dbReference type="ARBA" id="ARBA00022679"/>
    </source>
</evidence>
<dbReference type="GO" id="GO:0008146">
    <property type="term" value="F:sulfotransferase activity"/>
    <property type="evidence" value="ECO:0007669"/>
    <property type="project" value="InterPro"/>
</dbReference>
<dbReference type="AlphaFoldDB" id="A0A2A8CVJ4"/>
<dbReference type="InterPro" id="IPR037359">
    <property type="entry name" value="NST/OST"/>
</dbReference>
<evidence type="ECO:0000313" key="4">
    <source>
        <dbReference type="EMBL" id="PEN12617.1"/>
    </source>
</evidence>
<dbReference type="PANTHER" id="PTHR10605">
    <property type="entry name" value="HEPARAN SULFATE SULFOTRANSFERASE"/>
    <property type="match status" value="1"/>
</dbReference>
<comment type="caution">
    <text evidence="4">The sequence shown here is derived from an EMBL/GenBank/DDBJ whole genome shotgun (WGS) entry which is preliminary data.</text>
</comment>
<dbReference type="RefSeq" id="WP_098077000.1">
    <property type="nucleotide sequence ID" value="NZ_PDEQ01000007.1"/>
</dbReference>
<dbReference type="SUPFAM" id="SSF52540">
    <property type="entry name" value="P-loop containing nucleoside triphosphate hydrolases"/>
    <property type="match status" value="1"/>
</dbReference>
<keyword evidence="1" id="KW-0808">Transferase</keyword>
<dbReference type="InterPro" id="IPR000863">
    <property type="entry name" value="Sulfotransferase_dom"/>
</dbReference>
<keyword evidence="5" id="KW-1185">Reference proteome</keyword>
<dbReference type="Proteomes" id="UP000220102">
    <property type="component" value="Unassembled WGS sequence"/>
</dbReference>
<proteinExistence type="predicted"/>
<feature type="domain" description="Sulfotransferase" evidence="3">
    <location>
        <begin position="6"/>
        <end position="189"/>
    </location>
</feature>
<name>A0A2A8CVJ4_9BACT</name>
<accession>A0A2A8CVJ4</accession>
<dbReference type="Gene3D" id="3.40.50.300">
    <property type="entry name" value="P-loop containing nucleotide triphosphate hydrolases"/>
    <property type="match status" value="1"/>
</dbReference>
<dbReference type="Pfam" id="PF00685">
    <property type="entry name" value="Sulfotransfer_1"/>
    <property type="match status" value="1"/>
</dbReference>
<protein>
    <recommendedName>
        <fullName evidence="3">Sulfotransferase domain-containing protein</fullName>
    </recommendedName>
</protein>
<dbReference type="EMBL" id="PDEQ01000007">
    <property type="protein sequence ID" value="PEN12617.1"/>
    <property type="molecule type" value="Genomic_DNA"/>
</dbReference>
<gene>
    <name evidence="4" type="ORF">CRI94_13965</name>
</gene>